<dbReference type="InterPro" id="IPR050237">
    <property type="entry name" value="ATP-dep_AMP-bd_enzyme"/>
</dbReference>
<dbReference type="AlphaFoldDB" id="A0A1H8EYU8"/>
<dbReference type="PANTHER" id="PTHR43767:SF1">
    <property type="entry name" value="NONRIBOSOMAL PEPTIDE SYNTHASE PES1 (EUROFUNG)-RELATED"/>
    <property type="match status" value="1"/>
</dbReference>
<dbReference type="OrthoDB" id="9803968at2"/>
<evidence type="ECO:0000313" key="5">
    <source>
        <dbReference type="Proteomes" id="UP000198761"/>
    </source>
</evidence>
<dbReference type="EMBL" id="FOCE01000004">
    <property type="protein sequence ID" value="SEN24663.1"/>
    <property type="molecule type" value="Genomic_DNA"/>
</dbReference>
<evidence type="ECO:0000313" key="4">
    <source>
        <dbReference type="EMBL" id="SEN24663.1"/>
    </source>
</evidence>
<dbReference type="STRING" id="933059.SAMN04488103_10418"/>
<dbReference type="InterPro" id="IPR042099">
    <property type="entry name" value="ANL_N_sf"/>
</dbReference>
<reference evidence="4 5" key="1">
    <citation type="submission" date="2016-10" db="EMBL/GenBank/DDBJ databases">
        <authorList>
            <person name="de Groot N.N."/>
        </authorList>
    </citation>
    <scope>NUCLEOTIDE SEQUENCE [LARGE SCALE GENOMIC DNA]</scope>
    <source>
        <strain evidence="4 5">DSM 3857</strain>
    </source>
</reference>
<feature type="region of interest" description="Disordered" evidence="1">
    <location>
        <begin position="50"/>
        <end position="77"/>
    </location>
</feature>
<dbReference type="Gene3D" id="3.40.50.12780">
    <property type="entry name" value="N-terminal domain of ligase-like"/>
    <property type="match status" value="1"/>
</dbReference>
<dbReference type="GO" id="GO:0016878">
    <property type="term" value="F:acid-thiol ligase activity"/>
    <property type="evidence" value="ECO:0007669"/>
    <property type="project" value="UniProtKB-ARBA"/>
</dbReference>
<dbReference type="PANTHER" id="PTHR43767">
    <property type="entry name" value="LONG-CHAIN-FATTY-ACID--COA LIGASE"/>
    <property type="match status" value="1"/>
</dbReference>
<feature type="domain" description="AMP-binding enzyme C-terminal" evidence="3">
    <location>
        <begin position="296"/>
        <end position="368"/>
    </location>
</feature>
<dbReference type="Pfam" id="PF00501">
    <property type="entry name" value="AMP-binding"/>
    <property type="match status" value="1"/>
</dbReference>
<dbReference type="Gene3D" id="3.30.300.30">
    <property type="match status" value="1"/>
</dbReference>
<accession>A0A1H8EYU8</accession>
<evidence type="ECO:0000259" key="3">
    <source>
        <dbReference type="Pfam" id="PF13193"/>
    </source>
</evidence>
<dbReference type="Proteomes" id="UP000198761">
    <property type="component" value="Unassembled WGS sequence"/>
</dbReference>
<keyword evidence="5" id="KW-1185">Reference proteome</keyword>
<dbReference type="RefSeq" id="WP_091300281.1">
    <property type="nucleotide sequence ID" value="NZ_FOCE01000004.1"/>
</dbReference>
<dbReference type="Pfam" id="PF13193">
    <property type="entry name" value="AMP-binding_C"/>
    <property type="match status" value="1"/>
</dbReference>
<evidence type="ECO:0000259" key="2">
    <source>
        <dbReference type="Pfam" id="PF00501"/>
    </source>
</evidence>
<dbReference type="SUPFAM" id="SSF56801">
    <property type="entry name" value="Acetyl-CoA synthetase-like"/>
    <property type="match status" value="1"/>
</dbReference>
<dbReference type="InterPro" id="IPR045851">
    <property type="entry name" value="AMP-bd_C_sf"/>
</dbReference>
<feature type="domain" description="AMP-dependent synthetase/ligase" evidence="2">
    <location>
        <begin position="68"/>
        <end position="249"/>
    </location>
</feature>
<gene>
    <name evidence="4" type="ORF">SAMN04488103_10418</name>
</gene>
<dbReference type="InterPro" id="IPR025110">
    <property type="entry name" value="AMP-bd_C"/>
</dbReference>
<dbReference type="InterPro" id="IPR000873">
    <property type="entry name" value="AMP-dep_synth/lig_dom"/>
</dbReference>
<organism evidence="4 5">
    <name type="scientific">Gemmobacter aquatilis</name>
    <dbReference type="NCBI Taxonomy" id="933059"/>
    <lineage>
        <taxon>Bacteria</taxon>
        <taxon>Pseudomonadati</taxon>
        <taxon>Pseudomonadota</taxon>
        <taxon>Alphaproteobacteria</taxon>
        <taxon>Rhodobacterales</taxon>
        <taxon>Paracoccaceae</taxon>
        <taxon>Gemmobacter</taxon>
    </lineage>
</organism>
<sequence>MRFRWHSAARLIDGAGLAHGPGQGTGGVLPDRPGAAALQAALGADCFRIGAEDQPAPKPGPLPILETLSGGTSGPPKRIRRTQASWIASFAVNHRLFTLGAPAAVLGRLVHSLALYGAVETLHLGGTLHLLDTLRPDRQRAALAARGVEILYATPAQLRLLVEAPGPALPGLRLILVGGSKLDPGLRAALHAITAARISEFYGAAEASFITLADPDTPPDSVGRPYPGVGIDLGSGEIRVRSPYLAEGYGDGRPANWQDGWLCLDEDGRMENGFLYLLGRRSRMVKIADQSVHPEEIEALMLTLAGITRAAVLPRQDPLRGHVLEAVVMGDPASADAILATLRARLGPLKAPRRLHWRDDWPMLPSGKPDLVALERDL</sequence>
<evidence type="ECO:0000256" key="1">
    <source>
        <dbReference type="SAM" id="MobiDB-lite"/>
    </source>
</evidence>
<protein>
    <submittedName>
        <fullName evidence="4">Long-chain acyl-CoA synthetase</fullName>
    </submittedName>
</protein>
<proteinExistence type="predicted"/>
<name>A0A1H8EYU8_9RHOB</name>